<dbReference type="Gene3D" id="2.60.120.1140">
    <property type="entry name" value="Protein of unknown function DUF192"/>
    <property type="match status" value="1"/>
</dbReference>
<dbReference type="Proteomes" id="UP000011863">
    <property type="component" value="Chromosome"/>
</dbReference>
<sequence length="119" mass="12946">MSWLVSEARVLASAESATTRTERRRGLLGRTGIEGAYVIDPCRWVHTVGMKFPIDVAFLDGDGVVVRTAQMPRHRVGLPMLRARSVIEAEAGAFARWGLCVGDTIEVRCDSTATTADQA</sequence>
<dbReference type="OrthoDB" id="3177228at2"/>
<keyword evidence="2" id="KW-1185">Reference proteome</keyword>
<evidence type="ECO:0000313" key="2">
    <source>
        <dbReference type="Proteomes" id="UP000011863"/>
    </source>
</evidence>
<dbReference type="InterPro" id="IPR003795">
    <property type="entry name" value="DUF192"/>
</dbReference>
<evidence type="ECO:0008006" key="3">
    <source>
        <dbReference type="Google" id="ProtNLM"/>
    </source>
</evidence>
<dbReference type="Pfam" id="PF02643">
    <property type="entry name" value="DUF192"/>
    <property type="match status" value="1"/>
</dbReference>
<protein>
    <recommendedName>
        <fullName evidence="3">DUF192 domain-containing protein</fullName>
    </recommendedName>
</protein>
<dbReference type="AlphaFoldDB" id="A0A6C7EC83"/>
<accession>A0A6C7EC83</accession>
<dbReference type="EMBL" id="AP012057">
    <property type="protein sequence ID" value="BAN03612.1"/>
    <property type="molecule type" value="Genomic_DNA"/>
</dbReference>
<name>A0A6C7EC83_ILUCY</name>
<dbReference type="KEGG" id="aym:YM304_32980"/>
<proteinExistence type="predicted"/>
<reference evidence="1 2" key="1">
    <citation type="journal article" date="2013" name="Int. J. Syst. Evol. Microbiol.">
        <title>Ilumatobacter nonamiense sp. nov. and Ilumatobacter coccineum sp. nov., isolated from seashore sand.</title>
        <authorList>
            <person name="Matsumoto A."/>
            <person name="Kasai H."/>
            <person name="Matsuo Y."/>
            <person name="Shizuri Y."/>
            <person name="Ichikawa N."/>
            <person name="Fujita N."/>
            <person name="Omura S."/>
            <person name="Takahashi Y."/>
        </authorList>
    </citation>
    <scope>NUCLEOTIDE SEQUENCE [LARGE SCALE GENOMIC DNA]</scope>
    <source>
        <strain evidence="2">NBRC 103263 / KCTC 29153 / YM16-304</strain>
    </source>
</reference>
<evidence type="ECO:0000313" key="1">
    <source>
        <dbReference type="EMBL" id="BAN03612.1"/>
    </source>
</evidence>
<dbReference type="RefSeq" id="WP_015442859.1">
    <property type="nucleotide sequence ID" value="NC_020520.1"/>
</dbReference>
<gene>
    <name evidence="1" type="ORF">YM304_32980</name>
</gene>
<dbReference type="InterPro" id="IPR038695">
    <property type="entry name" value="Saro_0823-like_sf"/>
</dbReference>
<organism evidence="1 2">
    <name type="scientific">Ilumatobacter coccineus (strain NBRC 103263 / KCTC 29153 / YM16-304)</name>
    <dbReference type="NCBI Taxonomy" id="1313172"/>
    <lineage>
        <taxon>Bacteria</taxon>
        <taxon>Bacillati</taxon>
        <taxon>Actinomycetota</taxon>
        <taxon>Acidimicrobiia</taxon>
        <taxon>Acidimicrobiales</taxon>
        <taxon>Ilumatobacteraceae</taxon>
        <taxon>Ilumatobacter</taxon>
    </lineage>
</organism>